<gene>
    <name evidence="1" type="primary">cinA</name>
    <name evidence="3" type="ORF">CBW46_000955</name>
</gene>
<dbReference type="NCBIfam" id="NF001813">
    <property type="entry name" value="PRK00549.1"/>
    <property type="match status" value="1"/>
</dbReference>
<dbReference type="NCBIfam" id="TIGR00177">
    <property type="entry name" value="molyb_syn"/>
    <property type="match status" value="1"/>
</dbReference>
<keyword evidence="4" id="KW-1185">Reference proteome</keyword>
<dbReference type="Pfam" id="PF00994">
    <property type="entry name" value="MoCF_biosynth"/>
    <property type="match status" value="1"/>
</dbReference>
<dbReference type="SMART" id="SM00852">
    <property type="entry name" value="MoCF_biosynth"/>
    <property type="match status" value="1"/>
</dbReference>
<sequence>MRAEIIAIGTELLLGQILNTNAQFLSQACADLGVSVYFQTVVGDNSARLTAALETAKSRADLIICTGGLGPTQDDLTKDALAAFVGRPLVVHQPSLDKMDEMFRKRGIHMVESNRRQALMLENSDPLTNDTGLAVGVALTHDQTHYVLLPGPPKEMKPMFEKYAAPWISSKLHHVSPLYSRMLKFAGIGESSLEHELLDLIEAQTDPTIAPYAKEGEVAIRLTTRAGSRDDADRKLNPVEQQIRSRLGHHIYAADDVTLEEAIVQLLKQKNKLLAAAESCSGGLFSHLLTSVPGSSAVYRGGIVCYSNEVKHGLLNVPMDLLEGEHAPGAVSGETALILAEQMRLRADTDYAVAITGVAGPEPSEGKPVGLVYIGLARKGGSTLVERLQLSGNRDAIKLRSVKSALYQLWKVLSNNG</sequence>
<dbReference type="InterPro" id="IPR008135">
    <property type="entry name" value="Competence-induced_CinA"/>
</dbReference>
<evidence type="ECO:0000313" key="3">
    <source>
        <dbReference type="EMBL" id="PZE22870.1"/>
    </source>
</evidence>
<dbReference type="InterPro" id="IPR001453">
    <property type="entry name" value="MoaB/Mog_dom"/>
</dbReference>
<dbReference type="Proteomes" id="UP000214746">
    <property type="component" value="Unassembled WGS sequence"/>
</dbReference>
<dbReference type="NCBIfam" id="TIGR00200">
    <property type="entry name" value="cinA_nterm"/>
    <property type="match status" value="1"/>
</dbReference>
<dbReference type="Pfam" id="PF18146">
    <property type="entry name" value="CinA_KH"/>
    <property type="match status" value="1"/>
</dbReference>
<dbReference type="PANTHER" id="PTHR13939">
    <property type="entry name" value="NICOTINAMIDE-NUCLEOTIDE AMIDOHYDROLASE PNCC"/>
    <property type="match status" value="1"/>
</dbReference>
<dbReference type="PROSITE" id="PS51257">
    <property type="entry name" value="PROKAR_LIPOPROTEIN"/>
    <property type="match status" value="1"/>
</dbReference>
<dbReference type="InterPro" id="IPR036425">
    <property type="entry name" value="MoaB/Mog-like_dom_sf"/>
</dbReference>
<dbReference type="OrthoDB" id="9801454at2"/>
<dbReference type="InterPro" id="IPR050101">
    <property type="entry name" value="CinA"/>
</dbReference>
<dbReference type="SUPFAM" id="SSF53218">
    <property type="entry name" value="Molybdenum cofactor biosynthesis proteins"/>
    <property type="match status" value="1"/>
</dbReference>
<reference evidence="3" key="1">
    <citation type="submission" date="2018-06" db="EMBL/GenBank/DDBJ databases">
        <title>Paenibacillus xerothermodurans sp. nov. an extremely dry heat resistant spore forming bacterium isolated from the soil of Cape Canaveral, Florida.</title>
        <authorList>
            <person name="Seuylemezian A."/>
            <person name="Kaur N."/>
            <person name="Patil P."/>
            <person name="Patil P."/>
            <person name="Mayilraj S."/>
            <person name="Vaishampayan P."/>
        </authorList>
    </citation>
    <scope>NUCLEOTIDE SEQUENCE [LARGE SCALE GENOMIC DNA]</scope>
    <source>
        <strain evidence="3">ATCC 27380</strain>
    </source>
</reference>
<dbReference type="InterPro" id="IPR041424">
    <property type="entry name" value="CinA_KH"/>
</dbReference>
<dbReference type="Gene3D" id="3.40.980.10">
    <property type="entry name" value="MoaB/Mog-like domain"/>
    <property type="match status" value="1"/>
</dbReference>
<dbReference type="SUPFAM" id="SSF142433">
    <property type="entry name" value="CinA-like"/>
    <property type="match status" value="1"/>
</dbReference>
<comment type="similarity">
    <text evidence="1">Belongs to the CinA family.</text>
</comment>
<dbReference type="HAMAP" id="MF_00226_B">
    <property type="entry name" value="CinA_B"/>
    <property type="match status" value="1"/>
</dbReference>
<dbReference type="Pfam" id="PF02464">
    <property type="entry name" value="CinA"/>
    <property type="match status" value="1"/>
</dbReference>
<name>A0A2W1NGP5_PAEXE</name>
<dbReference type="NCBIfam" id="TIGR00199">
    <property type="entry name" value="PncC_domain"/>
    <property type="match status" value="1"/>
</dbReference>
<dbReference type="PANTHER" id="PTHR13939:SF0">
    <property type="entry name" value="NMN AMIDOHYDROLASE-LIKE PROTEIN YFAY"/>
    <property type="match status" value="1"/>
</dbReference>
<dbReference type="AlphaFoldDB" id="A0A2W1NGP5"/>
<dbReference type="CDD" id="cd00885">
    <property type="entry name" value="cinA"/>
    <property type="match status" value="1"/>
</dbReference>
<dbReference type="EMBL" id="NHRJ02000001">
    <property type="protein sequence ID" value="PZE22870.1"/>
    <property type="molecule type" value="Genomic_DNA"/>
</dbReference>
<evidence type="ECO:0000259" key="2">
    <source>
        <dbReference type="SMART" id="SM00852"/>
    </source>
</evidence>
<dbReference type="Gene3D" id="3.30.70.2860">
    <property type="match status" value="1"/>
</dbReference>
<dbReference type="InterPro" id="IPR036653">
    <property type="entry name" value="CinA-like_C"/>
</dbReference>
<evidence type="ECO:0000313" key="4">
    <source>
        <dbReference type="Proteomes" id="UP000214746"/>
    </source>
</evidence>
<organism evidence="3 4">
    <name type="scientific">Paenibacillus xerothermodurans</name>
    <dbReference type="NCBI Taxonomy" id="1977292"/>
    <lineage>
        <taxon>Bacteria</taxon>
        <taxon>Bacillati</taxon>
        <taxon>Bacillota</taxon>
        <taxon>Bacilli</taxon>
        <taxon>Bacillales</taxon>
        <taxon>Paenibacillaceae</taxon>
        <taxon>Paenibacillus</taxon>
    </lineage>
</organism>
<dbReference type="Gene3D" id="3.90.950.20">
    <property type="entry name" value="CinA-like"/>
    <property type="match status" value="1"/>
</dbReference>
<proteinExistence type="inferred from homology"/>
<accession>A0A2W1NGP5</accession>
<dbReference type="RefSeq" id="WP_089198636.1">
    <property type="nucleotide sequence ID" value="NZ_NHRJ02000001.1"/>
</dbReference>
<dbReference type="InterPro" id="IPR008136">
    <property type="entry name" value="CinA_C"/>
</dbReference>
<dbReference type="PIRSF" id="PIRSF006728">
    <property type="entry name" value="CinA"/>
    <property type="match status" value="1"/>
</dbReference>
<evidence type="ECO:0000256" key="1">
    <source>
        <dbReference type="HAMAP-Rule" id="MF_00226"/>
    </source>
</evidence>
<feature type="domain" description="MoaB/Mog" evidence="2">
    <location>
        <begin position="4"/>
        <end position="171"/>
    </location>
</feature>
<protein>
    <recommendedName>
        <fullName evidence="1">Putative competence-damage inducible protein</fullName>
    </recommendedName>
</protein>
<comment type="caution">
    <text evidence="3">The sequence shown here is derived from an EMBL/GenBank/DDBJ whole genome shotgun (WGS) entry which is preliminary data.</text>
</comment>